<dbReference type="CDD" id="cd22268">
    <property type="entry name" value="DPBB_RlpA-like"/>
    <property type="match status" value="1"/>
</dbReference>
<feature type="signal peptide" evidence="5">
    <location>
        <begin position="1"/>
        <end position="20"/>
    </location>
</feature>
<evidence type="ECO:0000256" key="4">
    <source>
        <dbReference type="RuleBase" id="RU003495"/>
    </source>
</evidence>
<proteinExistence type="inferred from homology"/>
<gene>
    <name evidence="3" type="primary">rlpA</name>
    <name evidence="7" type="ORF">WKR92_10205</name>
</gene>
<dbReference type="RefSeq" id="WP_375557732.1">
    <property type="nucleotide sequence ID" value="NZ_JBBVGT010000002.1"/>
</dbReference>
<dbReference type="HAMAP" id="MF_02071">
    <property type="entry name" value="RlpA"/>
    <property type="match status" value="1"/>
</dbReference>
<dbReference type="SUPFAM" id="SSF50685">
    <property type="entry name" value="Barwin-like endoglucanases"/>
    <property type="match status" value="1"/>
</dbReference>
<keyword evidence="5" id="KW-0732">Signal</keyword>
<accession>A0ABV5CHU4</accession>
<dbReference type="InterPro" id="IPR036908">
    <property type="entry name" value="RlpA-like_sf"/>
</dbReference>
<evidence type="ECO:0000313" key="8">
    <source>
        <dbReference type="Proteomes" id="UP001580928"/>
    </source>
</evidence>
<dbReference type="NCBIfam" id="TIGR00413">
    <property type="entry name" value="rlpA"/>
    <property type="match status" value="1"/>
</dbReference>
<dbReference type="InterPro" id="IPR012997">
    <property type="entry name" value="RplA"/>
</dbReference>
<keyword evidence="1 3" id="KW-0456">Lyase</keyword>
<dbReference type="Pfam" id="PF03330">
    <property type="entry name" value="DPBB_1"/>
    <property type="match status" value="1"/>
</dbReference>
<evidence type="ECO:0000313" key="7">
    <source>
        <dbReference type="EMBL" id="MFB5946205.1"/>
    </source>
</evidence>
<keyword evidence="3" id="KW-1003">Cell membrane</keyword>
<evidence type="ECO:0000259" key="6">
    <source>
        <dbReference type="Pfam" id="PF03330"/>
    </source>
</evidence>
<keyword evidence="8" id="KW-1185">Reference proteome</keyword>
<dbReference type="Gene3D" id="2.40.40.10">
    <property type="entry name" value="RlpA-like domain"/>
    <property type="match status" value="1"/>
</dbReference>
<organism evidence="7 8">
    <name type="scientific">Albibacterium profundi</name>
    <dbReference type="NCBI Taxonomy" id="3134906"/>
    <lineage>
        <taxon>Bacteria</taxon>
        <taxon>Pseudomonadati</taxon>
        <taxon>Bacteroidota</taxon>
        <taxon>Sphingobacteriia</taxon>
        <taxon>Sphingobacteriales</taxon>
        <taxon>Sphingobacteriaceae</taxon>
        <taxon>Albibacterium</taxon>
    </lineage>
</organism>
<dbReference type="InterPro" id="IPR009009">
    <property type="entry name" value="RlpA-like_DPBB"/>
</dbReference>
<dbReference type="PROSITE" id="PS51257">
    <property type="entry name" value="PROKAR_LIPOPROTEIN"/>
    <property type="match status" value="1"/>
</dbReference>
<evidence type="ECO:0000256" key="3">
    <source>
        <dbReference type="HAMAP-Rule" id="MF_02071"/>
    </source>
</evidence>
<feature type="domain" description="RlpA-like protein double-psi beta-barrel" evidence="6">
    <location>
        <begin position="27"/>
        <end position="115"/>
    </location>
</feature>
<keyword evidence="2 3" id="KW-0961">Cell wall biogenesis/degradation</keyword>
<keyword evidence="3" id="KW-0472">Membrane</keyword>
<reference evidence="7 8" key="1">
    <citation type="submission" date="2024-04" db="EMBL/GenBank/DDBJ databases">
        <title>Albibacterium profundi sp. nov., isolated from sediment of the Challenger Deep of Mariana Trench.</title>
        <authorList>
            <person name="Wang Y."/>
        </authorList>
    </citation>
    <scope>NUCLEOTIDE SEQUENCE [LARGE SCALE GENOMIC DNA]</scope>
    <source>
        <strain evidence="7 8">RHL897</strain>
    </source>
</reference>
<evidence type="ECO:0000256" key="2">
    <source>
        <dbReference type="ARBA" id="ARBA00023316"/>
    </source>
</evidence>
<protein>
    <recommendedName>
        <fullName evidence="3">Probable endolytic peptidoglycan transglycosylase RlpA</fullName>
        <ecNumber evidence="3">4.2.2.-</ecNumber>
    </recommendedName>
</protein>
<feature type="chain" id="PRO_5045454757" description="Probable endolytic peptidoglycan transglycosylase RlpA" evidence="5">
    <location>
        <begin position="21"/>
        <end position="126"/>
    </location>
</feature>
<name>A0ABV5CHU4_9SPHI</name>
<comment type="function">
    <text evidence="3">Lytic transglycosylase with a strong preference for naked glycan strands that lack stem peptides.</text>
</comment>
<comment type="similarity">
    <text evidence="3 4">Belongs to the RlpA family.</text>
</comment>
<dbReference type="EMBL" id="JBBVGT010000002">
    <property type="protein sequence ID" value="MFB5946205.1"/>
    <property type="molecule type" value="Genomic_DNA"/>
</dbReference>
<keyword evidence="3" id="KW-0564">Palmitate</keyword>
<dbReference type="InterPro" id="IPR034718">
    <property type="entry name" value="RlpA"/>
</dbReference>
<evidence type="ECO:0000256" key="5">
    <source>
        <dbReference type="SAM" id="SignalP"/>
    </source>
</evidence>
<dbReference type="EC" id="4.2.2.-" evidence="3"/>
<keyword evidence="3" id="KW-0449">Lipoprotein</keyword>
<comment type="caution">
    <text evidence="7">The sequence shown here is derived from an EMBL/GenBank/DDBJ whole genome shotgun (WGS) entry which is preliminary data.</text>
</comment>
<evidence type="ECO:0000256" key="1">
    <source>
        <dbReference type="ARBA" id="ARBA00023239"/>
    </source>
</evidence>
<comment type="subcellular location">
    <subcellularLocation>
        <location evidence="3">Cell membrane</location>
        <topology evidence="3">Lipid-anchor</topology>
    </subcellularLocation>
</comment>
<dbReference type="Proteomes" id="UP001580928">
    <property type="component" value="Unassembled WGS sequence"/>
</dbReference>
<dbReference type="PANTHER" id="PTHR34183:SF8">
    <property type="entry name" value="ENDOLYTIC PEPTIDOGLYCAN TRANSGLYCOSYLASE RLPA-RELATED"/>
    <property type="match status" value="1"/>
</dbReference>
<dbReference type="PANTHER" id="PTHR34183">
    <property type="entry name" value="ENDOLYTIC PEPTIDOGLYCAN TRANSGLYCOSYLASE RLPA"/>
    <property type="match status" value="1"/>
</dbReference>
<sequence>MTTVSRWFLLLLVVTMVASCAPKITQLGKASYYADKFKNRPTASGERYKPGRLTAAHRTLPFGTKVTVINRRNGQRVKVVINDRGPFISGRVIDVSKKAARRLGMIRTGVVDVQIKYKRPKSSSRR</sequence>